<dbReference type="InterPro" id="IPR014922">
    <property type="entry name" value="YdhG-like"/>
</dbReference>
<name>A0A059KQT5_9BURK</name>
<evidence type="ECO:0000313" key="3">
    <source>
        <dbReference type="Proteomes" id="UP000026714"/>
    </source>
</evidence>
<reference evidence="2 3" key="1">
    <citation type="journal article" date="2014" name="FEMS Microbiol. Ecol.">
        <title>Sphaerotilus natans encrusted with nanoball-shaped Fe(III) oxide minerals formed by nitrate-reducing mixotrophic Fe(II) oxidation.</title>
        <authorList>
            <person name="Park S."/>
            <person name="Kim D.H."/>
            <person name="Lee J.H."/>
            <person name="Hur H.G."/>
        </authorList>
    </citation>
    <scope>NUCLEOTIDE SEQUENCE [LARGE SCALE GENOMIC DNA]</scope>
    <source>
        <strain evidence="2 3">DSM 6575</strain>
    </source>
</reference>
<accession>A0A059KQT5</accession>
<dbReference type="SUPFAM" id="SSF159888">
    <property type="entry name" value="YdhG-like"/>
    <property type="match status" value="1"/>
</dbReference>
<dbReference type="AlphaFoldDB" id="A0A059KQT5"/>
<keyword evidence="3" id="KW-1185">Reference proteome</keyword>
<comment type="caution">
    <text evidence="2">The sequence shown here is derived from an EMBL/GenBank/DDBJ whole genome shotgun (WGS) entry which is preliminary data.</text>
</comment>
<dbReference type="Pfam" id="PF08818">
    <property type="entry name" value="DUF1801"/>
    <property type="match status" value="1"/>
</dbReference>
<gene>
    <name evidence="2" type="ORF">X805_05580</name>
</gene>
<evidence type="ECO:0000259" key="1">
    <source>
        <dbReference type="Pfam" id="PF08818"/>
    </source>
</evidence>
<dbReference type="eggNOG" id="COG5649">
    <property type="taxonomic scope" value="Bacteria"/>
</dbReference>
<dbReference type="EMBL" id="AZRA01000012">
    <property type="protein sequence ID" value="KDB53852.1"/>
    <property type="molecule type" value="Genomic_DNA"/>
</dbReference>
<proteinExistence type="predicted"/>
<protein>
    <recommendedName>
        <fullName evidence="1">YdhG-like domain-containing protein</fullName>
    </recommendedName>
</protein>
<dbReference type="Proteomes" id="UP000026714">
    <property type="component" value="Unassembled WGS sequence"/>
</dbReference>
<dbReference type="RefSeq" id="WP_037477971.1">
    <property type="nucleotide sequence ID" value="NZ_AZRA01000012.1"/>
</dbReference>
<organism evidence="2 3">
    <name type="scientific">Sphaerotilus natans subsp. natans DSM 6575</name>
    <dbReference type="NCBI Taxonomy" id="1286631"/>
    <lineage>
        <taxon>Bacteria</taxon>
        <taxon>Pseudomonadati</taxon>
        <taxon>Pseudomonadota</taxon>
        <taxon>Betaproteobacteria</taxon>
        <taxon>Burkholderiales</taxon>
        <taxon>Sphaerotilaceae</taxon>
        <taxon>Sphaerotilus</taxon>
    </lineage>
</organism>
<sequence length="124" mass="13536">MRHLVRPAALVANFFDMLPPAQVATATAIQQAVIAAEPDLAQAVRWGNLMFLYRGSNLMAMALHKGQAHLQVLNGAELMMRFPQLDGVGRGMRILKFRYSQPVDALLIGEVVRASLGLLQAAAR</sequence>
<feature type="domain" description="YdhG-like" evidence="1">
    <location>
        <begin position="25"/>
        <end position="115"/>
    </location>
</feature>
<dbReference type="Gene3D" id="3.90.1150.200">
    <property type="match status" value="1"/>
</dbReference>
<evidence type="ECO:0000313" key="2">
    <source>
        <dbReference type="EMBL" id="KDB53852.1"/>
    </source>
</evidence>